<gene>
    <name evidence="2" type="ORF">BU23DRAFT_654442</name>
</gene>
<dbReference type="EMBL" id="ML976661">
    <property type="protein sequence ID" value="KAF1978078.1"/>
    <property type="molecule type" value="Genomic_DNA"/>
</dbReference>
<feature type="coiled-coil region" evidence="1">
    <location>
        <begin position="58"/>
        <end position="85"/>
    </location>
</feature>
<name>A0A6A5VN06_9PLEO</name>
<proteinExistence type="predicted"/>
<dbReference type="AlphaFoldDB" id="A0A6A5VN06"/>
<keyword evidence="1" id="KW-0175">Coiled coil</keyword>
<reference evidence="2" key="1">
    <citation type="journal article" date="2020" name="Stud. Mycol.">
        <title>101 Dothideomycetes genomes: a test case for predicting lifestyles and emergence of pathogens.</title>
        <authorList>
            <person name="Haridas S."/>
            <person name="Albert R."/>
            <person name="Binder M."/>
            <person name="Bloem J."/>
            <person name="Labutti K."/>
            <person name="Salamov A."/>
            <person name="Andreopoulos B."/>
            <person name="Baker S."/>
            <person name="Barry K."/>
            <person name="Bills G."/>
            <person name="Bluhm B."/>
            <person name="Cannon C."/>
            <person name="Castanera R."/>
            <person name="Culley D."/>
            <person name="Daum C."/>
            <person name="Ezra D."/>
            <person name="Gonzalez J."/>
            <person name="Henrissat B."/>
            <person name="Kuo A."/>
            <person name="Liang C."/>
            <person name="Lipzen A."/>
            <person name="Lutzoni F."/>
            <person name="Magnuson J."/>
            <person name="Mondo S."/>
            <person name="Nolan M."/>
            <person name="Ohm R."/>
            <person name="Pangilinan J."/>
            <person name="Park H.-J."/>
            <person name="Ramirez L."/>
            <person name="Alfaro M."/>
            <person name="Sun H."/>
            <person name="Tritt A."/>
            <person name="Yoshinaga Y."/>
            <person name="Zwiers L.-H."/>
            <person name="Turgeon B."/>
            <person name="Goodwin S."/>
            <person name="Spatafora J."/>
            <person name="Crous P."/>
            <person name="Grigoriev I."/>
        </authorList>
    </citation>
    <scope>NUCLEOTIDE SEQUENCE</scope>
    <source>
        <strain evidence="2">CBS 107.79</strain>
    </source>
</reference>
<organism evidence="2 3">
    <name type="scientific">Bimuria novae-zelandiae CBS 107.79</name>
    <dbReference type="NCBI Taxonomy" id="1447943"/>
    <lineage>
        <taxon>Eukaryota</taxon>
        <taxon>Fungi</taxon>
        <taxon>Dikarya</taxon>
        <taxon>Ascomycota</taxon>
        <taxon>Pezizomycotina</taxon>
        <taxon>Dothideomycetes</taxon>
        <taxon>Pleosporomycetidae</taxon>
        <taxon>Pleosporales</taxon>
        <taxon>Massarineae</taxon>
        <taxon>Didymosphaeriaceae</taxon>
        <taxon>Bimuria</taxon>
    </lineage>
</organism>
<accession>A0A6A5VN06</accession>
<evidence type="ECO:0000256" key="1">
    <source>
        <dbReference type="SAM" id="Coils"/>
    </source>
</evidence>
<dbReference type="Proteomes" id="UP000800036">
    <property type="component" value="Unassembled WGS sequence"/>
</dbReference>
<keyword evidence="3" id="KW-1185">Reference proteome</keyword>
<sequence length="134" mass="15230">MSESRSHESASVTPTQHCLSYAVAKAPKGPDTKAIAAESIVLKKKVEELQNALNSSIAVRMESRMQNLETDVNSLKERLASCVQQARLDKVQSAEDLDSVLAKWQITQEKYFRSMTELTERREDINVWYYHNKA</sequence>
<evidence type="ECO:0000313" key="2">
    <source>
        <dbReference type="EMBL" id="KAF1978078.1"/>
    </source>
</evidence>
<evidence type="ECO:0000313" key="3">
    <source>
        <dbReference type="Proteomes" id="UP000800036"/>
    </source>
</evidence>
<protein>
    <submittedName>
        <fullName evidence="2">Uncharacterized protein</fullName>
    </submittedName>
</protein>